<dbReference type="InterPro" id="IPR001357">
    <property type="entry name" value="BRCT_dom"/>
</dbReference>
<dbReference type="CDD" id="cd17716">
    <property type="entry name" value="BRCT_microcephalin_rpt1"/>
    <property type="match status" value="1"/>
</dbReference>
<feature type="compositionally biased region" description="Pro residues" evidence="1">
    <location>
        <begin position="127"/>
        <end position="139"/>
    </location>
</feature>
<comment type="caution">
    <text evidence="3">The sequence shown here is derived from an EMBL/GenBank/DDBJ whole genome shotgun (WGS) entry which is preliminary data.</text>
</comment>
<evidence type="ECO:0000259" key="2">
    <source>
        <dbReference type="PROSITE" id="PS50172"/>
    </source>
</evidence>
<feature type="compositionally biased region" description="Polar residues" evidence="1">
    <location>
        <begin position="758"/>
        <end position="772"/>
    </location>
</feature>
<dbReference type="InterPro" id="IPR022047">
    <property type="entry name" value="Microcephalin-like"/>
</dbReference>
<dbReference type="OrthoDB" id="2384350at2759"/>
<feature type="region of interest" description="Disordered" evidence="1">
    <location>
        <begin position="476"/>
        <end position="496"/>
    </location>
</feature>
<dbReference type="EMBL" id="AZHD01000006">
    <property type="protein sequence ID" value="OAA62648.1"/>
    <property type="molecule type" value="Genomic_DNA"/>
</dbReference>
<feature type="compositionally biased region" description="Acidic residues" evidence="1">
    <location>
        <begin position="83"/>
        <end position="98"/>
    </location>
</feature>
<organism evidence="3 4">
    <name type="scientific">Niveomyces insectorum RCEF 264</name>
    <dbReference type="NCBI Taxonomy" id="1081102"/>
    <lineage>
        <taxon>Eukaryota</taxon>
        <taxon>Fungi</taxon>
        <taxon>Dikarya</taxon>
        <taxon>Ascomycota</taxon>
        <taxon>Pezizomycotina</taxon>
        <taxon>Sordariomycetes</taxon>
        <taxon>Hypocreomycetidae</taxon>
        <taxon>Hypocreales</taxon>
        <taxon>Cordycipitaceae</taxon>
        <taxon>Niveomyces</taxon>
    </lineage>
</organism>
<dbReference type="InterPro" id="IPR036420">
    <property type="entry name" value="BRCT_dom_sf"/>
</dbReference>
<accession>A0A167VI91</accession>
<protein>
    <submittedName>
        <fullName evidence="3">Brct domain containing protein</fullName>
    </submittedName>
</protein>
<feature type="region of interest" description="Disordered" evidence="1">
    <location>
        <begin position="865"/>
        <end position="893"/>
    </location>
</feature>
<dbReference type="STRING" id="1081102.A0A167VI91"/>
<feature type="compositionally biased region" description="Low complexity" evidence="1">
    <location>
        <begin position="224"/>
        <end position="238"/>
    </location>
</feature>
<proteinExistence type="predicted"/>
<gene>
    <name evidence="3" type="ORF">SPI_04188</name>
</gene>
<dbReference type="PROSITE" id="PS50172">
    <property type="entry name" value="BRCT"/>
    <property type="match status" value="1"/>
</dbReference>
<feature type="region of interest" description="Disordered" evidence="1">
    <location>
        <begin position="660"/>
        <end position="682"/>
    </location>
</feature>
<feature type="compositionally biased region" description="Low complexity" evidence="1">
    <location>
        <begin position="167"/>
        <end position="185"/>
    </location>
</feature>
<dbReference type="Proteomes" id="UP000076874">
    <property type="component" value="Unassembled WGS sequence"/>
</dbReference>
<dbReference type="Gene3D" id="3.40.50.10190">
    <property type="entry name" value="BRCT domain"/>
    <property type="match status" value="1"/>
</dbReference>
<feature type="compositionally biased region" description="Low complexity" evidence="1">
    <location>
        <begin position="353"/>
        <end position="365"/>
    </location>
</feature>
<feature type="region of interest" description="Disordered" evidence="1">
    <location>
        <begin position="1321"/>
        <end position="1345"/>
    </location>
</feature>
<evidence type="ECO:0000313" key="3">
    <source>
        <dbReference type="EMBL" id="OAA62648.1"/>
    </source>
</evidence>
<feature type="domain" description="BRCT" evidence="2">
    <location>
        <begin position="1195"/>
        <end position="1258"/>
    </location>
</feature>
<feature type="compositionally biased region" description="Low complexity" evidence="1">
    <location>
        <begin position="99"/>
        <end position="110"/>
    </location>
</feature>
<dbReference type="PANTHER" id="PTHR14625:SF3">
    <property type="entry name" value="MICROCEPHALIN"/>
    <property type="match status" value="1"/>
</dbReference>
<feature type="region of interest" description="Disordered" evidence="1">
    <location>
        <begin position="268"/>
        <end position="403"/>
    </location>
</feature>
<dbReference type="PANTHER" id="PTHR14625">
    <property type="entry name" value="MICROCEPHALIN"/>
    <property type="match status" value="1"/>
</dbReference>
<sequence length="1468" mass="153233">MDPQSPPKRMTRARAAAKANSEPFSTASTVTATTTSRAKSATTSSKAKSARSTTTSTTSLASSTATATRTAATTKRKLRVEDVDTDNEHDELSLDDDSAALPAMHHPPAARTARGRPKKAAAEAEPEPPSKAAPAPPARAPRGRPSKKATAAASAEPAKDQQPTRPPSRSAMASSNPSSTAPAARGTRTKKATVAPADEDNVNMAAADEGTGVPTNKTRRTTRTRAASTSSKNTTAAATAPTIAVRTAATTVAAAKTTVPAIKKKKVSFEEPEKENIAPSTAAAAKGSKAGAAAKTAAETAVAGLRAKPTRRAAAAATGSSSASASTASKTAVAGAARTVRSTSGSKASDKQTAAAAVPTTAAAPLSPKKVTQVRLARGLDDNDDSEDELGASDAASAYIKPLMRSPVKPVMSVVASTNGANTNSNNTNNNNKNGIVLPPPDLSVSMLASPARHPPPSPVREGLVTSPAKRFESFAPSDSASAATPKPGANTTSSLLFTPAKRFPAYVKSQTHGGDGGLENTTRSPFKTSLLHQTPAKRPSCPAKAAILLQRPDIAQPNFALTAKAEAIAMSPEPKSTLLAVPESVAAVAATPMHDNAEDQRESLKQAPSDVVAADAAGAAETAEAAEFLLGSPTGRKFSGRLSAVLPRPADLAATDADALPSDAETGHNDETVFTSGDPMDIDDSIVGATAAVMATQSLPKKQTPSGIFALRAKDLVACDLESDSEDDLTLTSRLPRSCNDVPSTPCPAKADRDASTPGSRTGWASSTGRSTSKRNRSNKFGFTPLAEQLNSWKAHSPLKAATTPKDEGNSAGEEVEDGPAADVVASEPVQETQEVHTAQEAGNRAELSAAPDLSVMPTFFEEAMEGRSAASSPRESISEEPQQPVAEGRRASHAATDILLLENEVPPLPSSVFDDVPVTEEDLDLAEEANNMSLMEPEAVDGMMNLPLSSPEDSMSEASQEYGDENAVPIDPILLAQSAASSPAVPPVTPQRTLTHTFHTVSKIPLKPADDSTPPPAMRRRSMSVSRLPTAVHRRSSISSTSGGSADNNSNTCGLVRNATVISYSPTKKDGRRESRRRKSRQSSSFGGSTGAAQTSDSEGEEQRSHRSVASSGRASAPATPAKSEAAWSTTGTPARTPRRDLNTALLRGAVVFVDVHTTEGADASGIFVELLSQMGARCVKSWPWNPSSPPNARDTGGVAGTSSRAGITHVVFKDGSKRTLEKVREAGGVVQCVGVSWVLDCERANDWLDEAPYAVDTSLVPRGGARRRKSMEPQAIANLNGTIVSTPAKQTMTFSSARECRTAPSTPANRRESALWVRTPDDESDCCEGRGHGHDEEDANGEPDWNLSGMLTPLPKTPAPEAIARYAANLAPSTPLGSHVDYAADNDYDDDEHCGNNTLTSMDYEQRMLVTRTCPPKTRASYHELGDGILAREKDEGVLMRLMAARRKSLQFAPKIASPLSRAWN</sequence>
<feature type="region of interest" description="Disordered" evidence="1">
    <location>
        <begin position="1"/>
        <end position="238"/>
    </location>
</feature>
<feature type="compositionally biased region" description="Low complexity" evidence="1">
    <location>
        <begin position="13"/>
        <end position="73"/>
    </location>
</feature>
<dbReference type="GO" id="GO:0000278">
    <property type="term" value="P:mitotic cell cycle"/>
    <property type="evidence" value="ECO:0007669"/>
    <property type="project" value="TreeGrafter"/>
</dbReference>
<feature type="compositionally biased region" description="Acidic residues" evidence="1">
    <location>
        <begin position="382"/>
        <end position="391"/>
    </location>
</feature>
<feature type="region of interest" description="Disordered" evidence="1">
    <location>
        <begin position="1000"/>
        <end position="1142"/>
    </location>
</feature>
<evidence type="ECO:0000313" key="4">
    <source>
        <dbReference type="Proteomes" id="UP000076874"/>
    </source>
</evidence>
<name>A0A167VI91_9HYPO</name>
<feature type="compositionally biased region" description="Polar residues" evidence="1">
    <location>
        <begin position="871"/>
        <end position="883"/>
    </location>
</feature>
<keyword evidence="4" id="KW-1185">Reference proteome</keyword>
<feature type="compositionally biased region" description="Low complexity" evidence="1">
    <location>
        <begin position="281"/>
        <end position="339"/>
    </location>
</feature>
<feature type="region of interest" description="Disordered" evidence="1">
    <location>
        <begin position="801"/>
        <end position="852"/>
    </location>
</feature>
<feature type="region of interest" description="Disordered" evidence="1">
    <location>
        <begin position="732"/>
        <end position="781"/>
    </location>
</feature>
<reference evidence="3 4" key="1">
    <citation type="journal article" date="2016" name="Genome Biol. Evol.">
        <title>Divergent and convergent evolution of fungal pathogenicity.</title>
        <authorList>
            <person name="Shang Y."/>
            <person name="Xiao G."/>
            <person name="Zheng P."/>
            <person name="Cen K."/>
            <person name="Zhan S."/>
            <person name="Wang C."/>
        </authorList>
    </citation>
    <scope>NUCLEOTIDE SEQUENCE [LARGE SCALE GENOMIC DNA]</scope>
    <source>
        <strain evidence="3 4">RCEF 264</strain>
    </source>
</reference>
<dbReference type="SUPFAM" id="SSF52113">
    <property type="entry name" value="BRCT domain"/>
    <property type="match status" value="1"/>
</dbReference>
<evidence type="ECO:0000256" key="1">
    <source>
        <dbReference type="SAM" id="MobiDB-lite"/>
    </source>
</evidence>